<dbReference type="PROSITE" id="PS50929">
    <property type="entry name" value="ABC_TM1F"/>
    <property type="match status" value="1"/>
</dbReference>
<evidence type="ECO:0000256" key="2">
    <source>
        <dbReference type="ARBA" id="ARBA00022989"/>
    </source>
</evidence>
<dbReference type="InterPro" id="IPR036640">
    <property type="entry name" value="ABC1_TM_sf"/>
</dbReference>
<dbReference type="InterPro" id="IPR056228">
    <property type="entry name" value="ABCC10-like_N"/>
</dbReference>
<dbReference type="SUPFAM" id="SSF90123">
    <property type="entry name" value="ABC transporter transmembrane region"/>
    <property type="match status" value="1"/>
</dbReference>
<evidence type="ECO:0000256" key="3">
    <source>
        <dbReference type="ARBA" id="ARBA00023136"/>
    </source>
</evidence>
<keyword evidence="1" id="KW-0812">Transmembrane</keyword>
<evidence type="ECO:0000313" key="4">
    <source>
        <dbReference type="EnsemblPlants" id="EMT00862"/>
    </source>
</evidence>
<dbReference type="InterPro" id="IPR011527">
    <property type="entry name" value="ABC1_TM_dom"/>
</dbReference>
<protein>
    <submittedName>
        <fullName evidence="4">Uncharacterized protein</fullName>
    </submittedName>
</protein>
<keyword evidence="3" id="KW-0472">Membrane</keyword>
<dbReference type="GO" id="GO:0005524">
    <property type="term" value="F:ATP binding"/>
    <property type="evidence" value="ECO:0007669"/>
    <property type="project" value="InterPro"/>
</dbReference>
<dbReference type="Pfam" id="PF03478">
    <property type="entry name" value="Beta-prop_KIB1-4"/>
    <property type="match status" value="1"/>
</dbReference>
<sequence>MSFCKVILSSSPDSGSNCIVAAFSVHRNGAKLALWRPGMTSWCVCLGGCISKFSDITFYQGKLYVLSQLTTNLFVVEITDDDDDSGLMVSRVDRCLAELPEVKDSYKQRWNLVEWHGKLLLIARYLGGGESWNNICKVGVYVVDLSMEPLRFTEINTLDGDCIFISPCSSKSFHASEYDGVEGNVIYFIDGYLCHAKNGPLFDKFMYNLRDGTLAPFAADIAEHNFWAPDGKPMSPTWFLDGEPVREPEKAITVKACLDVLSLPGAILFLLYGFRHSQEEEGYGGAGNGLYKPLEDKDIPLLSARDRAQNQYLMFLEKLDSKKQLQSHATPSFFWTIVSCHKRAIMVSETVVFPYTEIRTPVGAAMVSSLVVIILTVLCNAPLAKLQHKFQSKLMEAQDVRLKAMTESLVHMRVLKLYAWEAHFKKVIEGLREVDYKWLSAFQLRRA</sequence>
<reference evidence="4" key="1">
    <citation type="submission" date="2015-06" db="UniProtKB">
        <authorList>
            <consortium name="EnsemblPlants"/>
        </authorList>
    </citation>
    <scope>IDENTIFICATION</scope>
</reference>
<dbReference type="GO" id="GO:0140359">
    <property type="term" value="F:ABC-type transporter activity"/>
    <property type="evidence" value="ECO:0007669"/>
    <property type="project" value="InterPro"/>
</dbReference>
<evidence type="ECO:0000256" key="1">
    <source>
        <dbReference type="ARBA" id="ARBA00022692"/>
    </source>
</evidence>
<name>R7W1V8_AEGTA</name>
<dbReference type="Pfam" id="PF24358">
    <property type="entry name" value="ABCC10_N"/>
    <property type="match status" value="1"/>
</dbReference>
<dbReference type="GO" id="GO:0016020">
    <property type="term" value="C:membrane"/>
    <property type="evidence" value="ECO:0007669"/>
    <property type="project" value="InterPro"/>
</dbReference>
<dbReference type="ExpressionAtlas" id="R7W1V8">
    <property type="expression patterns" value="baseline"/>
</dbReference>
<keyword evidence="2" id="KW-1133">Transmembrane helix</keyword>
<dbReference type="PANTHER" id="PTHR33110">
    <property type="entry name" value="F-BOX/KELCH-REPEAT PROTEIN-RELATED"/>
    <property type="match status" value="1"/>
</dbReference>
<organism evidence="4">
    <name type="scientific">Aegilops tauschii</name>
    <name type="common">Tausch's goatgrass</name>
    <name type="synonym">Aegilops squarrosa</name>
    <dbReference type="NCBI Taxonomy" id="37682"/>
    <lineage>
        <taxon>Eukaryota</taxon>
        <taxon>Viridiplantae</taxon>
        <taxon>Streptophyta</taxon>
        <taxon>Embryophyta</taxon>
        <taxon>Tracheophyta</taxon>
        <taxon>Spermatophyta</taxon>
        <taxon>Magnoliopsida</taxon>
        <taxon>Liliopsida</taxon>
        <taxon>Poales</taxon>
        <taxon>Poaceae</taxon>
        <taxon>BOP clade</taxon>
        <taxon>Pooideae</taxon>
        <taxon>Triticodae</taxon>
        <taxon>Triticeae</taxon>
        <taxon>Triticinae</taxon>
        <taxon>Aegilops</taxon>
    </lineage>
</organism>
<accession>R7W1V8</accession>
<dbReference type="Gene3D" id="1.20.1560.10">
    <property type="entry name" value="ABC transporter type 1, transmembrane domain"/>
    <property type="match status" value="1"/>
</dbReference>
<dbReference type="InterPro" id="IPR005174">
    <property type="entry name" value="KIB1-4_b-propeller"/>
</dbReference>
<dbReference type="AlphaFoldDB" id="R7W1V8"/>
<proteinExistence type="predicted"/>
<dbReference type="EnsemblPlants" id="EMT00862">
    <property type="protein sequence ID" value="EMT00862"/>
    <property type="gene ID" value="F775_03117"/>
</dbReference>
<dbReference type="PANTHER" id="PTHR33110:SF61">
    <property type="entry name" value="EXPRESSED PROTEIN"/>
    <property type="match status" value="1"/>
</dbReference>